<dbReference type="GO" id="GO:0004672">
    <property type="term" value="F:protein kinase activity"/>
    <property type="evidence" value="ECO:0007669"/>
    <property type="project" value="UniProtKB-ARBA"/>
</dbReference>
<keyword evidence="1" id="KW-0597">Phosphoprotein</keyword>
<evidence type="ECO:0000313" key="3">
    <source>
        <dbReference type="EMBL" id="HGY57199.1"/>
    </source>
</evidence>
<dbReference type="Gene3D" id="1.20.120.160">
    <property type="entry name" value="HPT domain"/>
    <property type="match status" value="1"/>
</dbReference>
<accession>A0A7V4WW98</accession>
<dbReference type="InterPro" id="IPR008207">
    <property type="entry name" value="Sig_transdc_His_kin_Hpt_dom"/>
</dbReference>
<dbReference type="InterPro" id="IPR036641">
    <property type="entry name" value="HPT_dom_sf"/>
</dbReference>
<dbReference type="Proteomes" id="UP000885779">
    <property type="component" value="Unassembled WGS sequence"/>
</dbReference>
<protein>
    <submittedName>
        <fullName evidence="3">Hpt domain-containing protein</fullName>
    </submittedName>
</protein>
<feature type="domain" description="HPt" evidence="2">
    <location>
        <begin position="18"/>
        <end position="111"/>
    </location>
</feature>
<dbReference type="SUPFAM" id="SSF47226">
    <property type="entry name" value="Histidine-containing phosphotransfer domain, HPT domain"/>
    <property type="match status" value="1"/>
</dbReference>
<feature type="modified residue" description="Phosphohistidine" evidence="1">
    <location>
        <position position="57"/>
    </location>
</feature>
<dbReference type="AlphaFoldDB" id="A0A7V4WW98"/>
<comment type="caution">
    <text evidence="3">The sequence shown here is derived from an EMBL/GenBank/DDBJ whole genome shotgun (WGS) entry which is preliminary data.</text>
</comment>
<dbReference type="Pfam" id="PF01627">
    <property type="entry name" value="Hpt"/>
    <property type="match status" value="1"/>
</dbReference>
<evidence type="ECO:0000259" key="2">
    <source>
        <dbReference type="PROSITE" id="PS50894"/>
    </source>
</evidence>
<sequence>MQEKLIDFEMAMERLGGDKEFLVELLEELIQQVDESLPDIKQAVQTKSFTELRSLAHGLKGASANLNADRMASALKQLENMGLEGSVDGAEEYIEIVEVANNKLREYLQNI</sequence>
<dbReference type="GO" id="GO:0000160">
    <property type="term" value="P:phosphorelay signal transduction system"/>
    <property type="evidence" value="ECO:0007669"/>
    <property type="project" value="InterPro"/>
</dbReference>
<reference evidence="3" key="1">
    <citation type="journal article" date="2020" name="mSystems">
        <title>Genome- and Community-Level Interaction Insights into Carbon Utilization and Element Cycling Functions of Hydrothermarchaeota in Hydrothermal Sediment.</title>
        <authorList>
            <person name="Zhou Z."/>
            <person name="Liu Y."/>
            <person name="Xu W."/>
            <person name="Pan J."/>
            <person name="Luo Z.H."/>
            <person name="Li M."/>
        </authorList>
    </citation>
    <scope>NUCLEOTIDE SEQUENCE [LARGE SCALE GENOMIC DNA]</scope>
    <source>
        <strain evidence="3">HyVt-577</strain>
    </source>
</reference>
<organism evidence="3">
    <name type="scientific">Caldithrix abyssi</name>
    <dbReference type="NCBI Taxonomy" id="187145"/>
    <lineage>
        <taxon>Bacteria</taxon>
        <taxon>Pseudomonadati</taxon>
        <taxon>Calditrichota</taxon>
        <taxon>Calditrichia</taxon>
        <taxon>Calditrichales</taxon>
        <taxon>Calditrichaceae</taxon>
        <taxon>Caldithrix</taxon>
    </lineage>
</organism>
<dbReference type="EMBL" id="DRQG01000149">
    <property type="protein sequence ID" value="HGY57199.1"/>
    <property type="molecule type" value="Genomic_DNA"/>
</dbReference>
<name>A0A7V4WW98_CALAY</name>
<proteinExistence type="predicted"/>
<dbReference type="PROSITE" id="PS50894">
    <property type="entry name" value="HPT"/>
    <property type="match status" value="1"/>
</dbReference>
<dbReference type="SMART" id="SM00073">
    <property type="entry name" value="HPT"/>
    <property type="match status" value="1"/>
</dbReference>
<evidence type="ECO:0000256" key="1">
    <source>
        <dbReference type="PROSITE-ProRule" id="PRU00110"/>
    </source>
</evidence>
<gene>
    <name evidence="3" type="ORF">ENK44_15935</name>
</gene>